<feature type="domain" description="Response regulatory" evidence="8">
    <location>
        <begin position="5"/>
        <end position="119"/>
    </location>
</feature>
<dbReference type="EMBL" id="JAZHFV010000002">
    <property type="protein sequence ID" value="MEX4006801.1"/>
    <property type="molecule type" value="Genomic_DNA"/>
</dbReference>
<dbReference type="InterPro" id="IPR003593">
    <property type="entry name" value="AAA+_ATPase"/>
</dbReference>
<keyword evidence="6" id="KW-0597">Phosphoprotein</keyword>
<dbReference type="Gene3D" id="3.40.50.300">
    <property type="entry name" value="P-loop containing nucleotide triphosphate hydrolases"/>
    <property type="match status" value="1"/>
</dbReference>
<evidence type="ECO:0000256" key="4">
    <source>
        <dbReference type="ARBA" id="ARBA00023015"/>
    </source>
</evidence>
<dbReference type="Pfam" id="PF02954">
    <property type="entry name" value="HTH_8"/>
    <property type="match status" value="1"/>
</dbReference>
<dbReference type="InterPro" id="IPR009057">
    <property type="entry name" value="Homeodomain-like_sf"/>
</dbReference>
<keyword evidence="5" id="KW-0804">Transcription</keyword>
<dbReference type="Pfam" id="PF00158">
    <property type="entry name" value="Sigma54_activat"/>
    <property type="match status" value="1"/>
</dbReference>
<dbReference type="Pfam" id="PF00072">
    <property type="entry name" value="Response_reg"/>
    <property type="match status" value="1"/>
</dbReference>
<evidence type="ECO:0000256" key="1">
    <source>
        <dbReference type="ARBA" id="ARBA00022741"/>
    </source>
</evidence>
<dbReference type="InterPro" id="IPR002078">
    <property type="entry name" value="Sigma_54_int"/>
</dbReference>
<keyword evidence="10" id="KW-1185">Reference proteome</keyword>
<evidence type="ECO:0000256" key="2">
    <source>
        <dbReference type="ARBA" id="ARBA00022840"/>
    </source>
</evidence>
<accession>A0ABV3WQ72</accession>
<sequence length="436" mass="48924">MSRHHVLVVEDDAILGGALTQRLKLEDFEVTWAKDCDQALIAMRRRRPDFVLSDIVLPDGSGEDLYRRAQPWLGDTPILFATAFGEIDQAVRLVKAGADDYLTKPYDVDDVIERIRGRLRRPAAEVEENGVVHFALSPATERIAEQLRRVSNTDLPVLITGETGTGKEVAARYLHATSRRAKQPFVAVNCGAIPHDLLESQFFGHERGAFTGASQSHVGFFEEAGDGTLFLDEVGELDARLQIALLRVLEDGRFRPVGSRTDRSFQGRIIAATNADLDTMRIEKTFREDLYYRLSVIEISLPPLRHRTAEIEPLADRLLRQAAHRHGMDVRWISPDAFTALLHHDWPGNVRELRNRLERATVLARGNMLAPEDIFPELALAAPEPDTLADARRQAESERIDRALIESDGKVGEAARRLGISRTTLWKRRASNKGDQ</sequence>
<dbReference type="InterPro" id="IPR025944">
    <property type="entry name" value="Sigma_54_int_dom_CS"/>
</dbReference>
<dbReference type="SUPFAM" id="SSF52540">
    <property type="entry name" value="P-loop containing nucleoside triphosphate hydrolases"/>
    <property type="match status" value="1"/>
</dbReference>
<dbReference type="Proteomes" id="UP001559025">
    <property type="component" value="Unassembled WGS sequence"/>
</dbReference>
<dbReference type="SUPFAM" id="SSF46689">
    <property type="entry name" value="Homeodomain-like"/>
    <property type="match status" value="1"/>
</dbReference>
<gene>
    <name evidence="9" type="ORF">V1479_05755</name>
</gene>
<dbReference type="PANTHER" id="PTHR32071">
    <property type="entry name" value="TRANSCRIPTIONAL REGULATORY PROTEIN"/>
    <property type="match status" value="1"/>
</dbReference>
<evidence type="ECO:0000259" key="8">
    <source>
        <dbReference type="PROSITE" id="PS50110"/>
    </source>
</evidence>
<dbReference type="InterPro" id="IPR027417">
    <property type="entry name" value="P-loop_NTPase"/>
</dbReference>
<evidence type="ECO:0000256" key="5">
    <source>
        <dbReference type="ARBA" id="ARBA00023163"/>
    </source>
</evidence>
<keyword evidence="2" id="KW-0067">ATP-binding</keyword>
<dbReference type="PROSITE" id="PS50110">
    <property type="entry name" value="RESPONSE_REGULATORY"/>
    <property type="match status" value="1"/>
</dbReference>
<dbReference type="InterPro" id="IPR058031">
    <property type="entry name" value="AAA_lid_NorR"/>
</dbReference>
<dbReference type="PROSITE" id="PS00688">
    <property type="entry name" value="SIGMA54_INTERACT_3"/>
    <property type="match status" value="1"/>
</dbReference>
<dbReference type="Gene3D" id="1.10.8.60">
    <property type="match status" value="1"/>
</dbReference>
<feature type="modified residue" description="4-aspartylphosphate" evidence="6">
    <location>
        <position position="54"/>
    </location>
</feature>
<dbReference type="RefSeq" id="WP_368802076.1">
    <property type="nucleotide sequence ID" value="NZ_JAZHFV010000002.1"/>
</dbReference>
<dbReference type="SMART" id="SM00382">
    <property type="entry name" value="AAA"/>
    <property type="match status" value="1"/>
</dbReference>
<feature type="domain" description="Sigma-54 factor interaction" evidence="7">
    <location>
        <begin position="133"/>
        <end position="362"/>
    </location>
</feature>
<evidence type="ECO:0000256" key="3">
    <source>
        <dbReference type="ARBA" id="ARBA00023012"/>
    </source>
</evidence>
<dbReference type="SMART" id="SM00448">
    <property type="entry name" value="REC"/>
    <property type="match status" value="1"/>
</dbReference>
<proteinExistence type="predicted"/>
<dbReference type="InterPro" id="IPR001789">
    <property type="entry name" value="Sig_transdc_resp-reg_receiver"/>
</dbReference>
<keyword evidence="4" id="KW-0805">Transcription regulation</keyword>
<evidence type="ECO:0000256" key="6">
    <source>
        <dbReference type="PROSITE-ProRule" id="PRU00169"/>
    </source>
</evidence>
<keyword evidence="1" id="KW-0547">Nucleotide-binding</keyword>
<dbReference type="CDD" id="cd00009">
    <property type="entry name" value="AAA"/>
    <property type="match status" value="1"/>
</dbReference>
<dbReference type="InterPro" id="IPR011006">
    <property type="entry name" value="CheY-like_superfamily"/>
</dbReference>
<dbReference type="Pfam" id="PF25601">
    <property type="entry name" value="AAA_lid_14"/>
    <property type="match status" value="1"/>
</dbReference>
<dbReference type="Gene3D" id="3.40.50.2300">
    <property type="match status" value="1"/>
</dbReference>
<dbReference type="CDD" id="cd17574">
    <property type="entry name" value="REC_OmpR"/>
    <property type="match status" value="1"/>
</dbReference>
<evidence type="ECO:0000313" key="10">
    <source>
        <dbReference type="Proteomes" id="UP001559025"/>
    </source>
</evidence>
<protein>
    <submittedName>
        <fullName evidence="9">Sigma-54 dependent transcriptional regulator</fullName>
    </submittedName>
</protein>
<keyword evidence="3" id="KW-0902">Two-component regulatory system</keyword>
<dbReference type="PROSITE" id="PS50045">
    <property type="entry name" value="SIGMA54_INTERACT_4"/>
    <property type="match status" value="1"/>
</dbReference>
<reference evidence="9 10" key="1">
    <citation type="submission" date="2024-01" db="EMBL/GenBank/DDBJ databases">
        <title>New evidence supports the origin of RcGTA from prophage.</title>
        <authorList>
            <person name="Xu Y."/>
            <person name="Liu B."/>
            <person name="Chen F."/>
        </authorList>
    </citation>
    <scope>NUCLEOTIDE SEQUENCE [LARGE SCALE GENOMIC DNA]</scope>
    <source>
        <strain evidence="9 10">CBW1107-2</strain>
    </source>
</reference>
<dbReference type="InterPro" id="IPR002197">
    <property type="entry name" value="HTH_Fis"/>
</dbReference>
<name>A0ABV3WQ72_9HYPH</name>
<evidence type="ECO:0000259" key="7">
    <source>
        <dbReference type="PROSITE" id="PS50045"/>
    </source>
</evidence>
<evidence type="ECO:0000313" key="9">
    <source>
        <dbReference type="EMBL" id="MEX4006801.1"/>
    </source>
</evidence>
<dbReference type="SUPFAM" id="SSF52172">
    <property type="entry name" value="CheY-like"/>
    <property type="match status" value="1"/>
</dbReference>
<comment type="caution">
    <text evidence="9">The sequence shown here is derived from an EMBL/GenBank/DDBJ whole genome shotgun (WGS) entry which is preliminary data.</text>
</comment>
<dbReference type="Gene3D" id="1.10.10.60">
    <property type="entry name" value="Homeodomain-like"/>
    <property type="match status" value="1"/>
</dbReference>
<organism evidence="9 10">
    <name type="scientific">Neoaquamicrobium sediminum</name>
    <dbReference type="NCBI Taxonomy" id="1849104"/>
    <lineage>
        <taxon>Bacteria</taxon>
        <taxon>Pseudomonadati</taxon>
        <taxon>Pseudomonadota</taxon>
        <taxon>Alphaproteobacteria</taxon>
        <taxon>Hyphomicrobiales</taxon>
        <taxon>Phyllobacteriaceae</taxon>
        <taxon>Neoaquamicrobium</taxon>
    </lineage>
</organism>